<evidence type="ECO:0000313" key="3">
    <source>
        <dbReference type="EMBL" id="GFG54604.1"/>
    </source>
</evidence>
<gene>
    <name evidence="3" type="ORF">MAGR_60450</name>
</gene>
<sequence>MKSNSITLLDIRINLDEILSRIAAGEHLVITRHGKPVAELHPLRPEGRRKREVPPPRHPKRAAIMGEYDRQQRLQAMASAMNAADATTMDEYRAETASGKSSTVVNERVDSRQISAE</sequence>
<dbReference type="NCBIfam" id="TIGR01552">
    <property type="entry name" value="phd_fam"/>
    <property type="match status" value="1"/>
</dbReference>
<evidence type="ECO:0000256" key="2">
    <source>
        <dbReference type="SAM" id="MobiDB-lite"/>
    </source>
</evidence>
<dbReference type="InterPro" id="IPR051416">
    <property type="entry name" value="phD-YefM_TA_antitoxins"/>
</dbReference>
<proteinExistence type="inferred from homology"/>
<feature type="compositionally biased region" description="Basic residues" evidence="2">
    <location>
        <begin position="47"/>
        <end position="61"/>
    </location>
</feature>
<dbReference type="InterPro" id="IPR036165">
    <property type="entry name" value="YefM-like_sf"/>
</dbReference>
<evidence type="ECO:0000313" key="4">
    <source>
        <dbReference type="Proteomes" id="UP000465302"/>
    </source>
</evidence>
<accession>A0A7I9WAC7</accession>
<feature type="region of interest" description="Disordered" evidence="2">
    <location>
        <begin position="39"/>
        <end position="66"/>
    </location>
</feature>
<dbReference type="PANTHER" id="PTHR35377:SF7">
    <property type="entry name" value="SSL1004 PROTEIN"/>
    <property type="match status" value="1"/>
</dbReference>
<name>A0A7I9WAC7_MYCAG</name>
<evidence type="ECO:0008006" key="5">
    <source>
        <dbReference type="Google" id="ProtNLM"/>
    </source>
</evidence>
<evidence type="ECO:0000256" key="1">
    <source>
        <dbReference type="ARBA" id="ARBA00009981"/>
    </source>
</evidence>
<reference evidence="3 4" key="1">
    <citation type="journal article" date="2019" name="Emerg. Microbes Infect.">
        <title>Comprehensive subspecies identification of 175 nontuberculous mycobacteria species based on 7547 genomic profiles.</title>
        <authorList>
            <person name="Matsumoto Y."/>
            <person name="Kinjo T."/>
            <person name="Motooka D."/>
            <person name="Nabeya D."/>
            <person name="Jung N."/>
            <person name="Uechi K."/>
            <person name="Horii T."/>
            <person name="Iida T."/>
            <person name="Fujita J."/>
            <person name="Nakamura S."/>
        </authorList>
    </citation>
    <scope>NUCLEOTIDE SEQUENCE [LARGE SCALE GENOMIC DNA]</scope>
    <source>
        <strain evidence="3 4">JCM 6377</strain>
    </source>
</reference>
<feature type="region of interest" description="Disordered" evidence="2">
    <location>
        <begin position="92"/>
        <end position="117"/>
    </location>
</feature>
<dbReference type="AlphaFoldDB" id="A0A7I9WAC7"/>
<organism evidence="3 4">
    <name type="scientific">Mycolicibacterium agri</name>
    <name type="common">Mycobacterium agri</name>
    <dbReference type="NCBI Taxonomy" id="36811"/>
    <lineage>
        <taxon>Bacteria</taxon>
        <taxon>Bacillati</taxon>
        <taxon>Actinomycetota</taxon>
        <taxon>Actinomycetes</taxon>
        <taxon>Mycobacteriales</taxon>
        <taxon>Mycobacteriaceae</taxon>
        <taxon>Mycolicibacterium</taxon>
    </lineage>
</organism>
<dbReference type="EMBL" id="BLKS01000001">
    <property type="protein sequence ID" value="GFG54604.1"/>
    <property type="molecule type" value="Genomic_DNA"/>
</dbReference>
<protein>
    <recommendedName>
        <fullName evidence="5">Antitoxin</fullName>
    </recommendedName>
</protein>
<dbReference type="SUPFAM" id="SSF143120">
    <property type="entry name" value="YefM-like"/>
    <property type="match status" value="1"/>
</dbReference>
<dbReference type="PANTHER" id="PTHR35377">
    <property type="entry name" value="ANTITOXIN VAPB49-RELATED-RELATED"/>
    <property type="match status" value="1"/>
</dbReference>
<comment type="caution">
    <text evidence="3">The sequence shown here is derived from an EMBL/GenBank/DDBJ whole genome shotgun (WGS) entry which is preliminary data.</text>
</comment>
<dbReference type="Proteomes" id="UP000465302">
    <property type="component" value="Unassembled WGS sequence"/>
</dbReference>
<dbReference type="Gene3D" id="3.40.1620.10">
    <property type="entry name" value="YefM-like domain"/>
    <property type="match status" value="1"/>
</dbReference>
<dbReference type="RefSeq" id="WP_163701266.1">
    <property type="nucleotide sequence ID" value="NZ_BLKS01000001.1"/>
</dbReference>
<comment type="similarity">
    <text evidence="1">Belongs to the phD/YefM antitoxin family.</text>
</comment>